<organism evidence="2 3">
    <name type="scientific">Agreia bicolorata</name>
    <dbReference type="NCBI Taxonomy" id="110935"/>
    <lineage>
        <taxon>Bacteria</taxon>
        <taxon>Bacillati</taxon>
        <taxon>Actinomycetota</taxon>
        <taxon>Actinomycetes</taxon>
        <taxon>Micrococcales</taxon>
        <taxon>Microbacteriaceae</taxon>
        <taxon>Agreia</taxon>
    </lineage>
</organism>
<dbReference type="Gene3D" id="3.40.50.1820">
    <property type="entry name" value="alpha/beta hydrolase"/>
    <property type="match status" value="1"/>
</dbReference>
<dbReference type="SUPFAM" id="SSF53474">
    <property type="entry name" value="alpha/beta-Hydrolases"/>
    <property type="match status" value="1"/>
</dbReference>
<protein>
    <recommendedName>
        <fullName evidence="1">AB hydrolase-1 domain-containing protein</fullName>
    </recommendedName>
</protein>
<evidence type="ECO:0000313" key="3">
    <source>
        <dbReference type="Proteomes" id="UP000032503"/>
    </source>
</evidence>
<gene>
    <name evidence="2" type="ORF">TZ00_09410</name>
</gene>
<dbReference type="InterPro" id="IPR000073">
    <property type="entry name" value="AB_hydrolase_1"/>
</dbReference>
<dbReference type="EMBL" id="JYFC01000003">
    <property type="protein sequence ID" value="KJC64571.1"/>
    <property type="molecule type" value="Genomic_DNA"/>
</dbReference>
<proteinExistence type="predicted"/>
<feature type="domain" description="AB hydrolase-1" evidence="1">
    <location>
        <begin position="8"/>
        <end position="248"/>
    </location>
</feature>
<name>A0ABR5CG31_9MICO</name>
<dbReference type="InterPro" id="IPR050266">
    <property type="entry name" value="AB_hydrolase_sf"/>
</dbReference>
<dbReference type="RefSeq" id="WP_044441083.1">
    <property type="nucleotide sequence ID" value="NZ_JYFC01000003.1"/>
</dbReference>
<dbReference type="PANTHER" id="PTHR43798:SF33">
    <property type="entry name" value="HYDROLASE, PUTATIVE (AFU_ORTHOLOGUE AFUA_2G14860)-RELATED"/>
    <property type="match status" value="1"/>
</dbReference>
<comment type="caution">
    <text evidence="2">The sequence shown here is derived from an EMBL/GenBank/DDBJ whole genome shotgun (WGS) entry which is preliminary data.</text>
</comment>
<evidence type="ECO:0000313" key="2">
    <source>
        <dbReference type="EMBL" id="KJC64571.1"/>
    </source>
</evidence>
<sequence length="469" mass="49594">MTTPAGTIFFLPGLGFGAAAAGPIADALDALAGGRLRVVGIDLPGHDGSPDAPNGSVAALADRAVQVIEAEADGGPFVIAAHSMGGKVTAVVTDRILRGRANVFGLAGLVLLAPSPPTPEPMSEDKRAEMLSWVDDGPISQGHASEFVAQNVAAPLGEAAARAAVEQLRRMSPLAWRRWLTEGSVEDLSSDIGVLDLPVVVLAGEDDDDLGASAQPQLLADVYPRARFVSLASTGHLLPYERAAEVADEIVRLWDATVPTAPQVTPEWGRLIASERTAPEARGFLAHRALADDPDYAPRVLSPEQLSMLRALADRLVPQSGTARVDLAARVDADLALARSDGWRNEGQPANVFAYRLGLDDLSALWPDDTDDQNATAEQNALIEGIISGELNEHQALGGDAWNGTMRQHWFDDLRTDLTRIWLSHPASFARIGYDGFATSGPAFGSVGYNTVAAGLRDPWEPVELGDLA</sequence>
<evidence type="ECO:0000259" key="1">
    <source>
        <dbReference type="Pfam" id="PF12697"/>
    </source>
</evidence>
<reference evidence="2 3" key="1">
    <citation type="journal article" date="2001" name="Int. J. Syst. Evol. Microbiol.">
        <title>Agreia bicolorata gen. nov., sp. nov., to accommodate actinobacteria isolated from narrow reed grass infected by the nematode Heteroanguina graminophila.</title>
        <authorList>
            <person name="Evtushenko L.I."/>
            <person name="Dorofeeva L.V."/>
            <person name="Dobrovolskaya T.G."/>
            <person name="Streshinskaya G.M."/>
            <person name="Subbotin S.A."/>
            <person name="Tiedje J.M."/>
        </authorList>
    </citation>
    <scope>NUCLEOTIDE SEQUENCE [LARGE SCALE GENOMIC DNA]</scope>
    <source>
        <strain evidence="2 3">VKM Ac-1804</strain>
    </source>
</reference>
<dbReference type="Proteomes" id="UP000032503">
    <property type="component" value="Unassembled WGS sequence"/>
</dbReference>
<dbReference type="Pfam" id="PF12697">
    <property type="entry name" value="Abhydrolase_6"/>
    <property type="match status" value="1"/>
</dbReference>
<keyword evidence="3" id="KW-1185">Reference proteome</keyword>
<accession>A0ABR5CG31</accession>
<dbReference type="PANTHER" id="PTHR43798">
    <property type="entry name" value="MONOACYLGLYCEROL LIPASE"/>
    <property type="match status" value="1"/>
</dbReference>
<dbReference type="InterPro" id="IPR029058">
    <property type="entry name" value="AB_hydrolase_fold"/>
</dbReference>